<evidence type="ECO:0000256" key="1">
    <source>
        <dbReference type="SAM" id="MobiDB-lite"/>
    </source>
</evidence>
<dbReference type="EMBL" id="JAWPEI010000001">
    <property type="protein sequence ID" value="KAK4737599.1"/>
    <property type="molecule type" value="Genomic_DNA"/>
</dbReference>
<evidence type="ECO:0000313" key="3">
    <source>
        <dbReference type="Proteomes" id="UP001311915"/>
    </source>
</evidence>
<reference evidence="2 3" key="1">
    <citation type="submission" date="2023-10" db="EMBL/GenBank/DDBJ databases">
        <title>Genome-Wide Identification Analysis in wild type Solanum Pinnatisectum Reveals Some Genes Defensing Phytophthora Infestans.</title>
        <authorList>
            <person name="Sun C."/>
        </authorList>
    </citation>
    <scope>NUCLEOTIDE SEQUENCE [LARGE SCALE GENOMIC DNA]</scope>
    <source>
        <strain evidence="2">LQN</strain>
        <tissue evidence="2">Leaf</tissue>
    </source>
</reference>
<organism evidence="2 3">
    <name type="scientific">Solanum pinnatisectum</name>
    <name type="common">tansyleaf nightshade</name>
    <dbReference type="NCBI Taxonomy" id="50273"/>
    <lineage>
        <taxon>Eukaryota</taxon>
        <taxon>Viridiplantae</taxon>
        <taxon>Streptophyta</taxon>
        <taxon>Embryophyta</taxon>
        <taxon>Tracheophyta</taxon>
        <taxon>Spermatophyta</taxon>
        <taxon>Magnoliopsida</taxon>
        <taxon>eudicotyledons</taxon>
        <taxon>Gunneridae</taxon>
        <taxon>Pentapetalae</taxon>
        <taxon>asterids</taxon>
        <taxon>lamiids</taxon>
        <taxon>Solanales</taxon>
        <taxon>Solanaceae</taxon>
        <taxon>Solanoideae</taxon>
        <taxon>Solaneae</taxon>
        <taxon>Solanum</taxon>
    </lineage>
</organism>
<keyword evidence="3" id="KW-1185">Reference proteome</keyword>
<dbReference type="AlphaFoldDB" id="A0AAV9MKP6"/>
<feature type="region of interest" description="Disordered" evidence="1">
    <location>
        <begin position="61"/>
        <end position="87"/>
    </location>
</feature>
<sequence>MLIIHLKVDLHVLKLELSSNKIVLTIPKRVLKSTIITEDIGFKPTSELKWKGNQEITTRRLQHIRDQPKPSNLNTSSSSQPRNSWKL</sequence>
<protein>
    <submittedName>
        <fullName evidence="2">Uncharacterized protein</fullName>
    </submittedName>
</protein>
<name>A0AAV9MKP6_9SOLN</name>
<evidence type="ECO:0000313" key="2">
    <source>
        <dbReference type="EMBL" id="KAK4737599.1"/>
    </source>
</evidence>
<accession>A0AAV9MKP6</accession>
<feature type="compositionally biased region" description="Polar residues" evidence="1">
    <location>
        <begin position="69"/>
        <end position="87"/>
    </location>
</feature>
<proteinExistence type="predicted"/>
<comment type="caution">
    <text evidence="2">The sequence shown here is derived from an EMBL/GenBank/DDBJ whole genome shotgun (WGS) entry which is preliminary data.</text>
</comment>
<gene>
    <name evidence="2" type="ORF">R3W88_001296</name>
</gene>
<dbReference type="Proteomes" id="UP001311915">
    <property type="component" value="Unassembled WGS sequence"/>
</dbReference>